<dbReference type="InterPro" id="IPR027417">
    <property type="entry name" value="P-loop_NTPase"/>
</dbReference>
<dbReference type="PANTHER" id="PTHR37937:SF1">
    <property type="entry name" value="CONJUGATIVE TRANSFER: DNA TRANSPORT"/>
    <property type="match status" value="1"/>
</dbReference>
<comment type="caution">
    <text evidence="9">The sequence shown here is derived from an EMBL/GenBank/DDBJ whole genome shotgun (WGS) entry which is preliminary data.</text>
</comment>
<keyword evidence="9" id="KW-0238">DNA-binding</keyword>
<evidence type="ECO:0000256" key="4">
    <source>
        <dbReference type="ARBA" id="ARBA00022989"/>
    </source>
</evidence>
<dbReference type="RefSeq" id="WP_320425912.1">
    <property type="nucleotide sequence ID" value="NZ_JAXCLA010000009.1"/>
</dbReference>
<dbReference type="Pfam" id="PF10412">
    <property type="entry name" value="TrwB_AAD_bind"/>
    <property type="match status" value="1"/>
</dbReference>
<dbReference type="InterPro" id="IPR051539">
    <property type="entry name" value="T4SS-coupling_protein"/>
</dbReference>
<keyword evidence="2" id="KW-1003">Cell membrane</keyword>
<dbReference type="CDD" id="cd01127">
    <property type="entry name" value="TrwB_TraG_TraD_VirD4"/>
    <property type="match status" value="1"/>
</dbReference>
<keyword evidence="10" id="KW-1185">Reference proteome</keyword>
<dbReference type="GO" id="GO:0003677">
    <property type="term" value="F:DNA binding"/>
    <property type="evidence" value="ECO:0007669"/>
    <property type="project" value="UniProtKB-KW"/>
</dbReference>
<keyword evidence="3 7" id="KW-0812">Transmembrane</keyword>
<name>A0ABU5DNT4_9BURK</name>
<dbReference type="EMBL" id="JAXCLA010000009">
    <property type="protein sequence ID" value="MDY0747943.1"/>
    <property type="molecule type" value="Genomic_DNA"/>
</dbReference>
<proteinExistence type="predicted"/>
<feature type="transmembrane region" description="Helical" evidence="7">
    <location>
        <begin position="100"/>
        <end position="120"/>
    </location>
</feature>
<dbReference type="Gene3D" id="3.40.50.300">
    <property type="entry name" value="P-loop containing nucleotide triphosphate hydrolases"/>
    <property type="match status" value="2"/>
</dbReference>
<evidence type="ECO:0000256" key="6">
    <source>
        <dbReference type="SAM" id="MobiDB-lite"/>
    </source>
</evidence>
<evidence type="ECO:0000256" key="7">
    <source>
        <dbReference type="SAM" id="Phobius"/>
    </source>
</evidence>
<feature type="region of interest" description="Disordered" evidence="6">
    <location>
        <begin position="691"/>
        <end position="727"/>
    </location>
</feature>
<feature type="domain" description="Type IV secretion system coupling protein TraD DNA-binding" evidence="8">
    <location>
        <begin position="167"/>
        <end position="510"/>
    </location>
</feature>
<keyword evidence="5 7" id="KW-0472">Membrane</keyword>
<reference evidence="9 10" key="1">
    <citation type="submission" date="2023-11" db="EMBL/GenBank/DDBJ databases">
        <title>Paucibacter sp. nov., isolated from fresh soil in Korea.</title>
        <authorList>
            <person name="Le N.T.T."/>
        </authorList>
    </citation>
    <scope>NUCLEOTIDE SEQUENCE [LARGE SCALE GENOMIC DNA]</scope>
    <source>
        <strain evidence="9 10">R3-3</strain>
    </source>
</reference>
<evidence type="ECO:0000256" key="5">
    <source>
        <dbReference type="ARBA" id="ARBA00023136"/>
    </source>
</evidence>
<evidence type="ECO:0000313" key="10">
    <source>
        <dbReference type="Proteomes" id="UP001285263"/>
    </source>
</evidence>
<evidence type="ECO:0000259" key="8">
    <source>
        <dbReference type="Pfam" id="PF10412"/>
    </source>
</evidence>
<comment type="subcellular location">
    <subcellularLocation>
        <location evidence="1">Cell membrane</location>
        <topology evidence="1">Multi-pass membrane protein</topology>
    </subcellularLocation>
</comment>
<organism evidence="9 10">
    <name type="scientific">Roseateles agri</name>
    <dbReference type="NCBI Taxonomy" id="3098619"/>
    <lineage>
        <taxon>Bacteria</taxon>
        <taxon>Pseudomonadati</taxon>
        <taxon>Pseudomonadota</taxon>
        <taxon>Betaproteobacteria</taxon>
        <taxon>Burkholderiales</taxon>
        <taxon>Sphaerotilaceae</taxon>
        <taxon>Roseateles</taxon>
    </lineage>
</organism>
<dbReference type="Proteomes" id="UP001285263">
    <property type="component" value="Unassembled WGS sequence"/>
</dbReference>
<feature type="region of interest" description="Disordered" evidence="6">
    <location>
        <begin position="580"/>
        <end position="618"/>
    </location>
</feature>
<dbReference type="SUPFAM" id="SSF52540">
    <property type="entry name" value="P-loop containing nucleoside triphosphate hydrolases"/>
    <property type="match status" value="1"/>
</dbReference>
<evidence type="ECO:0000256" key="3">
    <source>
        <dbReference type="ARBA" id="ARBA00022692"/>
    </source>
</evidence>
<gene>
    <name evidence="9" type="ORF">SNE35_25805</name>
</gene>
<evidence type="ECO:0000256" key="2">
    <source>
        <dbReference type="ARBA" id="ARBA00022475"/>
    </source>
</evidence>
<keyword evidence="4 7" id="KW-1133">Transmembrane helix</keyword>
<dbReference type="InterPro" id="IPR019476">
    <property type="entry name" value="T4SS_TraD_DNA-bd"/>
</dbReference>
<evidence type="ECO:0000313" key="9">
    <source>
        <dbReference type="EMBL" id="MDY0747943.1"/>
    </source>
</evidence>
<feature type="transmembrane region" description="Helical" evidence="7">
    <location>
        <begin position="67"/>
        <end position="88"/>
    </location>
</feature>
<accession>A0ABU5DNT4</accession>
<protein>
    <submittedName>
        <fullName evidence="9">Type IV secretion system DNA-binding domain-containing protein</fullName>
    </submittedName>
</protein>
<sequence>MDDKTNYEWGRGQPLAPSVKRIDPIGWVVGSSAAGLVFALAGLALVWRPILGFDAPPGALSDHLGFWVKWLIHLLPGKFFGGDVRLYLRALDSFDDSQRMAFAVRCGFGLSCFLLPWALFADSYLRPRDQLIHMRGSNRLTGDEARRALNVSLRGRVKRRPDHEVAPDIPYPADLWTRHMLIVGGTGSGKSTVMKPLISKVIAAQEPMLLFDPKGDFTESFKQPAILAPWDARSLAWDIARDMRNPADMRRFAAAIIRESHDPMWSNASRQVLVGLMIYLRKTRGEEWGWMELRDLITQPQPRLHTIMERWHPEAARAVEKASVTSAGILINLSSFCSAIVDLAEAWGHLPRSRRVSFVDWVSGRSKFKQIILQGHAAYGELTKSYVESIVGVVSALVNSVEMGDDPNRKLWFIADELPQMGKIPMRSLFEVGRSRGVRCVIACQDFAQLEEIHGAQMVKAMVGMCGTLVVGQMMQGETADQLCKAFGSREVERANLSSSFGPGGVGANRSTTLSYSRDDVPLYKPSELSSRLGLTHDGSATRLILFTGGDAYELDWPIQRLPKRRARFAPADWTIVGKALPREADRPASPATADPDAAESVPKGEGARPPSGPRNPALEVDLAEVFGPPRASIVVEAFIGDSGRSQGASTDLSGELAEPIAEAAAGQAMESLGAAPVAVLGEASAALDAMRDSSPAPMQHVRVEQAPTPTKRNAPPPVGQPAAREQ</sequence>
<dbReference type="PANTHER" id="PTHR37937">
    <property type="entry name" value="CONJUGATIVE TRANSFER: DNA TRANSPORT"/>
    <property type="match status" value="1"/>
</dbReference>
<evidence type="ECO:0000256" key="1">
    <source>
        <dbReference type="ARBA" id="ARBA00004651"/>
    </source>
</evidence>
<feature type="transmembrane region" description="Helical" evidence="7">
    <location>
        <begin position="25"/>
        <end position="47"/>
    </location>
</feature>